<feature type="transmembrane region" description="Helical" evidence="2">
    <location>
        <begin position="21"/>
        <end position="46"/>
    </location>
</feature>
<organism evidence="3 4">
    <name type="scientific">Actinomadura barringtoniae</name>
    <dbReference type="NCBI Taxonomy" id="1427535"/>
    <lineage>
        <taxon>Bacteria</taxon>
        <taxon>Bacillati</taxon>
        <taxon>Actinomycetota</taxon>
        <taxon>Actinomycetes</taxon>
        <taxon>Streptosporangiales</taxon>
        <taxon>Thermomonosporaceae</taxon>
        <taxon>Actinomadura</taxon>
    </lineage>
</organism>
<dbReference type="AlphaFoldDB" id="A0A939T0U7"/>
<name>A0A939T0U7_9ACTN</name>
<dbReference type="EMBL" id="JAGEOJ010000002">
    <property type="protein sequence ID" value="MBO2446226.1"/>
    <property type="molecule type" value="Genomic_DNA"/>
</dbReference>
<dbReference type="RefSeq" id="WP_208253853.1">
    <property type="nucleotide sequence ID" value="NZ_JAGEOJ010000002.1"/>
</dbReference>
<accession>A0A939T0U7</accession>
<evidence type="ECO:0000256" key="1">
    <source>
        <dbReference type="SAM" id="MobiDB-lite"/>
    </source>
</evidence>
<evidence type="ECO:0000313" key="3">
    <source>
        <dbReference type="EMBL" id="MBO2446226.1"/>
    </source>
</evidence>
<evidence type="ECO:0000313" key="4">
    <source>
        <dbReference type="Proteomes" id="UP000669179"/>
    </source>
</evidence>
<sequence>MTSGASGWTRPPPPPGGRPRAVAALLLWPVFLLLIGAAAVMIFVGVQDLYEAGRPVTCGGKAMPEDSPYMCLTGNGPRTRDDLERERDEQTEQAPYMLAFGVVAAVVGVPGIRRATRHLGRVQDSMRVT</sequence>
<feature type="region of interest" description="Disordered" evidence="1">
    <location>
        <begin position="67"/>
        <end position="90"/>
    </location>
</feature>
<dbReference type="Proteomes" id="UP000669179">
    <property type="component" value="Unassembled WGS sequence"/>
</dbReference>
<feature type="transmembrane region" description="Helical" evidence="2">
    <location>
        <begin position="94"/>
        <end position="112"/>
    </location>
</feature>
<gene>
    <name evidence="3" type="ORF">J4573_03935</name>
</gene>
<feature type="compositionally biased region" description="Basic and acidic residues" evidence="1">
    <location>
        <begin position="78"/>
        <end position="90"/>
    </location>
</feature>
<protein>
    <submittedName>
        <fullName evidence="3">Uncharacterized protein</fullName>
    </submittedName>
</protein>
<keyword evidence="2" id="KW-0472">Membrane</keyword>
<keyword evidence="2" id="KW-0812">Transmembrane</keyword>
<comment type="caution">
    <text evidence="3">The sequence shown here is derived from an EMBL/GenBank/DDBJ whole genome shotgun (WGS) entry which is preliminary data.</text>
</comment>
<evidence type="ECO:0000256" key="2">
    <source>
        <dbReference type="SAM" id="Phobius"/>
    </source>
</evidence>
<reference evidence="3" key="1">
    <citation type="submission" date="2021-03" db="EMBL/GenBank/DDBJ databases">
        <authorList>
            <person name="Kanchanasin P."/>
            <person name="Saeng-In P."/>
            <person name="Phongsopitanun W."/>
            <person name="Yuki M."/>
            <person name="Kudo T."/>
            <person name="Ohkuma M."/>
            <person name="Tanasupawat S."/>
        </authorList>
    </citation>
    <scope>NUCLEOTIDE SEQUENCE</scope>
    <source>
        <strain evidence="3">GKU 128</strain>
    </source>
</reference>
<proteinExistence type="predicted"/>
<keyword evidence="4" id="KW-1185">Reference proteome</keyword>
<keyword evidence="2" id="KW-1133">Transmembrane helix</keyword>